<accession>A0ABV5Z0R5</accession>
<dbReference type="InterPro" id="IPR016181">
    <property type="entry name" value="Acyl_CoA_acyltransferase"/>
</dbReference>
<evidence type="ECO:0000259" key="1">
    <source>
        <dbReference type="PROSITE" id="PS51186"/>
    </source>
</evidence>
<reference evidence="2 3" key="1">
    <citation type="submission" date="2024-09" db="EMBL/GenBank/DDBJ databases">
        <authorList>
            <person name="Sun Q."/>
            <person name="Mori K."/>
        </authorList>
    </citation>
    <scope>NUCLEOTIDE SEQUENCE [LARGE SCALE GENOMIC DNA]</scope>
    <source>
        <strain evidence="2 3">JCM 12822</strain>
    </source>
</reference>
<dbReference type="InterPro" id="IPR000182">
    <property type="entry name" value="GNAT_dom"/>
</dbReference>
<gene>
    <name evidence="2" type="ORF">ACFFLE_01120</name>
</gene>
<dbReference type="EC" id="2.3.-.-" evidence="2"/>
<dbReference type="RefSeq" id="WP_380569346.1">
    <property type="nucleotide sequence ID" value="NZ_JBHMAH010000004.1"/>
</dbReference>
<proteinExistence type="predicted"/>
<evidence type="ECO:0000313" key="3">
    <source>
        <dbReference type="Proteomes" id="UP001589740"/>
    </source>
</evidence>
<dbReference type="CDD" id="cd04301">
    <property type="entry name" value="NAT_SF"/>
    <property type="match status" value="1"/>
</dbReference>
<dbReference type="PROSITE" id="PS51186">
    <property type="entry name" value="GNAT"/>
    <property type="match status" value="1"/>
</dbReference>
<dbReference type="Gene3D" id="3.40.630.30">
    <property type="match status" value="1"/>
</dbReference>
<feature type="domain" description="N-acetyltransferase" evidence="1">
    <location>
        <begin position="1"/>
        <end position="160"/>
    </location>
</feature>
<keyword evidence="2" id="KW-0808">Transferase</keyword>
<sequence length="164" mass="19254">MEIRPVEMRDSEHFLNLMMSLEYNAQDDLYAEKKINLSNTEEILSDMLQDGRSQIFLALENQEMQGYISMRGNHSETTRHRAVVSMGVLKSEQKNSIGRNILNAAIRWAEDNQVHRLETAIRDDYEEMIELYKMLGFLEEGERVDAVNVDGVYRNEKYLYRLIN</sequence>
<dbReference type="Proteomes" id="UP001589740">
    <property type="component" value="Unassembled WGS sequence"/>
</dbReference>
<dbReference type="Pfam" id="PF00583">
    <property type="entry name" value="Acetyltransf_1"/>
    <property type="match status" value="1"/>
</dbReference>
<keyword evidence="2" id="KW-0012">Acyltransferase</keyword>
<keyword evidence="3" id="KW-1185">Reference proteome</keyword>
<dbReference type="GO" id="GO:0016746">
    <property type="term" value="F:acyltransferase activity"/>
    <property type="evidence" value="ECO:0007669"/>
    <property type="project" value="UniProtKB-KW"/>
</dbReference>
<evidence type="ECO:0000313" key="2">
    <source>
        <dbReference type="EMBL" id="MFB9859709.1"/>
    </source>
</evidence>
<protein>
    <submittedName>
        <fullName evidence="2">GNAT family N-acetyltransferase</fullName>
        <ecNumber evidence="2">2.3.-.-</ecNumber>
    </submittedName>
</protein>
<organism evidence="2 3">
    <name type="scientific">Salinicoccus siamensis</name>
    <dbReference type="NCBI Taxonomy" id="381830"/>
    <lineage>
        <taxon>Bacteria</taxon>
        <taxon>Bacillati</taxon>
        <taxon>Bacillota</taxon>
        <taxon>Bacilli</taxon>
        <taxon>Bacillales</taxon>
        <taxon>Staphylococcaceae</taxon>
        <taxon>Salinicoccus</taxon>
    </lineage>
</organism>
<name>A0ABV5Z0R5_9STAP</name>
<comment type="caution">
    <text evidence="2">The sequence shown here is derived from an EMBL/GenBank/DDBJ whole genome shotgun (WGS) entry which is preliminary data.</text>
</comment>
<dbReference type="EMBL" id="JBHMAH010000004">
    <property type="protein sequence ID" value="MFB9859709.1"/>
    <property type="molecule type" value="Genomic_DNA"/>
</dbReference>
<dbReference type="SUPFAM" id="SSF55729">
    <property type="entry name" value="Acyl-CoA N-acyltransferases (Nat)"/>
    <property type="match status" value="1"/>
</dbReference>